<sequence length="57" mass="6657">MFSLPFLLDLFVFLNFGSRVLFFVFIVDSDLFCLVFFALQNSPLGFQIHQVFDVCLE</sequence>
<keyword evidence="1" id="KW-0472">Membrane</keyword>
<protein>
    <submittedName>
        <fullName evidence="2">Uncharacterized protein</fullName>
    </submittedName>
</protein>
<keyword evidence="1" id="KW-1133">Transmembrane helix</keyword>
<keyword evidence="1" id="KW-0812">Transmembrane</keyword>
<evidence type="ECO:0000313" key="2">
    <source>
        <dbReference type="EMBL" id="AFK39761.1"/>
    </source>
</evidence>
<accession>I3SHL9</accession>
<dbReference type="EMBL" id="BT139966">
    <property type="protein sequence ID" value="AFK39761.1"/>
    <property type="molecule type" value="mRNA"/>
</dbReference>
<organism evidence="2">
    <name type="scientific">Lotus japonicus</name>
    <name type="common">Lotus corniculatus var. japonicus</name>
    <dbReference type="NCBI Taxonomy" id="34305"/>
    <lineage>
        <taxon>Eukaryota</taxon>
        <taxon>Viridiplantae</taxon>
        <taxon>Streptophyta</taxon>
        <taxon>Embryophyta</taxon>
        <taxon>Tracheophyta</taxon>
        <taxon>Spermatophyta</taxon>
        <taxon>Magnoliopsida</taxon>
        <taxon>eudicotyledons</taxon>
        <taxon>Gunneridae</taxon>
        <taxon>Pentapetalae</taxon>
        <taxon>rosids</taxon>
        <taxon>fabids</taxon>
        <taxon>Fabales</taxon>
        <taxon>Fabaceae</taxon>
        <taxon>Papilionoideae</taxon>
        <taxon>50 kb inversion clade</taxon>
        <taxon>NPAAA clade</taxon>
        <taxon>Hologalegina</taxon>
        <taxon>robinioid clade</taxon>
        <taxon>Loteae</taxon>
        <taxon>Lotus</taxon>
    </lineage>
</organism>
<evidence type="ECO:0000256" key="1">
    <source>
        <dbReference type="SAM" id="Phobius"/>
    </source>
</evidence>
<dbReference type="AlphaFoldDB" id="I3SHL9"/>
<reference evidence="2" key="1">
    <citation type="submission" date="2012-05" db="EMBL/GenBank/DDBJ databases">
        <authorList>
            <person name="Krishnakumar V."/>
            <person name="Cheung F."/>
            <person name="Xiao Y."/>
            <person name="Chan A."/>
            <person name="Moskal W.A."/>
            <person name="Town C.D."/>
        </authorList>
    </citation>
    <scope>NUCLEOTIDE SEQUENCE</scope>
</reference>
<proteinExistence type="evidence at transcript level"/>
<name>I3SHL9_LOTJA</name>
<feature type="transmembrane region" description="Helical" evidence="1">
    <location>
        <begin position="20"/>
        <end position="39"/>
    </location>
</feature>